<gene>
    <name evidence="7" type="ORF">NE857_24220</name>
</gene>
<name>A0ABY5D3R9_9ACTN</name>
<feature type="binding site" evidence="5">
    <location>
        <position position="54"/>
    </location>
    <ligand>
        <name>ATP</name>
        <dbReference type="ChEBI" id="CHEBI:30616"/>
    </ligand>
</feature>
<evidence type="ECO:0000313" key="7">
    <source>
        <dbReference type="EMBL" id="USY18396.1"/>
    </source>
</evidence>
<keyword evidence="3 7" id="KW-0418">Kinase</keyword>
<dbReference type="InterPro" id="IPR011009">
    <property type="entry name" value="Kinase-like_dom_sf"/>
</dbReference>
<evidence type="ECO:0000256" key="2">
    <source>
        <dbReference type="ARBA" id="ARBA00022741"/>
    </source>
</evidence>
<dbReference type="PROSITE" id="PS00107">
    <property type="entry name" value="PROTEIN_KINASE_ATP"/>
    <property type="match status" value="1"/>
</dbReference>
<dbReference type="EMBL" id="CP099837">
    <property type="protein sequence ID" value="USY18396.1"/>
    <property type="molecule type" value="Genomic_DNA"/>
</dbReference>
<dbReference type="CDD" id="cd14014">
    <property type="entry name" value="STKc_PknB_like"/>
    <property type="match status" value="1"/>
</dbReference>
<reference evidence="7" key="1">
    <citation type="submission" date="2022-06" db="EMBL/GenBank/DDBJ databases">
        <authorList>
            <person name="Ping M."/>
        </authorList>
    </citation>
    <scope>NUCLEOTIDE SEQUENCE</scope>
    <source>
        <strain evidence="7">JCM11759T</strain>
    </source>
</reference>
<accession>A0ABY5D3R9</accession>
<keyword evidence="7" id="KW-0723">Serine/threonine-protein kinase</keyword>
<keyword evidence="4 5" id="KW-0067">ATP-binding</keyword>
<feature type="domain" description="Protein kinase" evidence="6">
    <location>
        <begin position="26"/>
        <end position="297"/>
    </location>
</feature>
<dbReference type="Gene3D" id="1.10.510.10">
    <property type="entry name" value="Transferase(Phosphotransferase) domain 1"/>
    <property type="match status" value="1"/>
</dbReference>
<dbReference type="PROSITE" id="PS00108">
    <property type="entry name" value="PROTEIN_KINASE_ST"/>
    <property type="match status" value="1"/>
</dbReference>
<keyword evidence="8" id="KW-1185">Reference proteome</keyword>
<proteinExistence type="predicted"/>
<dbReference type="InterPro" id="IPR008271">
    <property type="entry name" value="Ser/Thr_kinase_AS"/>
</dbReference>
<evidence type="ECO:0000256" key="5">
    <source>
        <dbReference type="PROSITE-ProRule" id="PRU10141"/>
    </source>
</evidence>
<keyword evidence="2 5" id="KW-0547">Nucleotide-binding</keyword>
<organism evidence="7 8">
    <name type="scientific">Nocardiopsis exhalans</name>
    <dbReference type="NCBI Taxonomy" id="163604"/>
    <lineage>
        <taxon>Bacteria</taxon>
        <taxon>Bacillati</taxon>
        <taxon>Actinomycetota</taxon>
        <taxon>Actinomycetes</taxon>
        <taxon>Streptosporangiales</taxon>
        <taxon>Nocardiopsidaceae</taxon>
        <taxon>Nocardiopsis</taxon>
    </lineage>
</organism>
<protein>
    <submittedName>
        <fullName evidence="7">Serine/threonine protein kinase</fullName>
    </submittedName>
</protein>
<dbReference type="SMART" id="SM00220">
    <property type="entry name" value="S_TKc"/>
    <property type="match status" value="1"/>
</dbReference>
<sequence length="314" mass="33023">MFTSPRRSLPAFTPLGAHDPARLGPHRLLGRLGSGGMGTVYLGRSRFGRLVAVKAVHPELADEPEFRARFAREVGSLRRVRSRFVPRFIGAAPRARSPWLATEFIPGPTLQARVRGTGPLIGRSLAGLAAGVASALADIHAAGIVHRDLKPSNVIISPDGPRILDFGIARALDSTLCPPAGHVYVPGRGGRSVDVAANTRAGGVAGTPGWIAPERLLGAPATTASDVFSWGQLTAYAATGRNPFGRGSVGTVTRRVLRGAADLAGLPSELVPPVHAALTAPAAYRPTPEQILRDLHLNPATPWPLPDNRKPAFT</sequence>
<keyword evidence="1" id="KW-0808">Transferase</keyword>
<dbReference type="PANTHER" id="PTHR43289:SF34">
    <property type="entry name" value="SERINE_THREONINE-PROTEIN KINASE YBDM-RELATED"/>
    <property type="match status" value="1"/>
</dbReference>
<evidence type="ECO:0000256" key="1">
    <source>
        <dbReference type="ARBA" id="ARBA00022679"/>
    </source>
</evidence>
<evidence type="ECO:0000259" key="6">
    <source>
        <dbReference type="PROSITE" id="PS50011"/>
    </source>
</evidence>
<dbReference type="Pfam" id="PF00069">
    <property type="entry name" value="Pkinase"/>
    <property type="match status" value="1"/>
</dbReference>
<dbReference type="InterPro" id="IPR017441">
    <property type="entry name" value="Protein_kinase_ATP_BS"/>
</dbReference>
<dbReference type="Proteomes" id="UP001055940">
    <property type="component" value="Chromosome"/>
</dbReference>
<dbReference type="PROSITE" id="PS50011">
    <property type="entry name" value="PROTEIN_KINASE_DOM"/>
    <property type="match status" value="1"/>
</dbReference>
<dbReference type="Gene3D" id="3.30.200.20">
    <property type="entry name" value="Phosphorylase Kinase, domain 1"/>
    <property type="match status" value="1"/>
</dbReference>
<dbReference type="SUPFAM" id="SSF56112">
    <property type="entry name" value="Protein kinase-like (PK-like)"/>
    <property type="match status" value="1"/>
</dbReference>
<dbReference type="RefSeq" id="WP_254417793.1">
    <property type="nucleotide sequence ID" value="NZ_BAAAJB010000035.1"/>
</dbReference>
<evidence type="ECO:0000313" key="8">
    <source>
        <dbReference type="Proteomes" id="UP001055940"/>
    </source>
</evidence>
<dbReference type="InterPro" id="IPR000719">
    <property type="entry name" value="Prot_kinase_dom"/>
</dbReference>
<evidence type="ECO:0000256" key="4">
    <source>
        <dbReference type="ARBA" id="ARBA00022840"/>
    </source>
</evidence>
<dbReference type="PANTHER" id="PTHR43289">
    <property type="entry name" value="MITOGEN-ACTIVATED PROTEIN KINASE KINASE KINASE 20-RELATED"/>
    <property type="match status" value="1"/>
</dbReference>
<dbReference type="GO" id="GO:0004674">
    <property type="term" value="F:protein serine/threonine kinase activity"/>
    <property type="evidence" value="ECO:0007669"/>
    <property type="project" value="UniProtKB-KW"/>
</dbReference>
<evidence type="ECO:0000256" key="3">
    <source>
        <dbReference type="ARBA" id="ARBA00022777"/>
    </source>
</evidence>